<comment type="caution">
    <text evidence="4">The sequence shown here is derived from an EMBL/GenBank/DDBJ whole genome shotgun (WGS) entry which is preliminary data.</text>
</comment>
<reference evidence="4 5" key="1">
    <citation type="journal article" date="2024" name="bioRxiv">
        <title>A reference genome for Trichogramma kaykai: A tiny desert-dwelling parasitoid wasp with competing sex-ratio distorters.</title>
        <authorList>
            <person name="Culotta J."/>
            <person name="Lindsey A.R."/>
        </authorList>
    </citation>
    <scope>NUCLEOTIDE SEQUENCE [LARGE SCALE GENOMIC DNA]</scope>
    <source>
        <strain evidence="4 5">KSX58</strain>
    </source>
</reference>
<gene>
    <name evidence="4" type="ORF">TKK_004696</name>
</gene>
<sequence>MERVTSERDLAFREKDKLSDECSKAKTDRLHLSSALKKTVAREQRLLEELHELEEDYTLLHKTLSTMQQSLSEFEVAKHEVGILIEEFVYLNSEVEELTNLKQIADRQMEEAIESLQAERDAKNMLKKELDHKMNSESHNNLTH</sequence>
<protein>
    <submittedName>
        <fullName evidence="4">Uncharacterized protein</fullName>
    </submittedName>
</protein>
<feature type="coiled-coil region" evidence="3">
    <location>
        <begin position="1"/>
        <end position="63"/>
    </location>
</feature>
<feature type="coiled-coil region" evidence="3">
    <location>
        <begin position="91"/>
        <end position="133"/>
    </location>
</feature>
<evidence type="ECO:0000256" key="1">
    <source>
        <dbReference type="ARBA" id="ARBA00010061"/>
    </source>
</evidence>
<evidence type="ECO:0000313" key="4">
    <source>
        <dbReference type="EMBL" id="KAL3402145.1"/>
    </source>
</evidence>
<name>A0ABD2XA43_9HYME</name>
<evidence type="ECO:0000256" key="3">
    <source>
        <dbReference type="SAM" id="Coils"/>
    </source>
</evidence>
<dbReference type="PANTHER" id="PTHR31233:SF6">
    <property type="entry name" value="PROTEIN BICAUDAL D"/>
    <property type="match status" value="1"/>
</dbReference>
<keyword evidence="2 3" id="KW-0175">Coiled coil</keyword>
<comment type="similarity">
    <text evidence="1">Belongs to the BicD family.</text>
</comment>
<accession>A0ABD2XA43</accession>
<dbReference type="EMBL" id="JBJJXI010000037">
    <property type="protein sequence ID" value="KAL3402145.1"/>
    <property type="molecule type" value="Genomic_DNA"/>
</dbReference>
<organism evidence="4 5">
    <name type="scientific">Trichogramma kaykai</name>
    <dbReference type="NCBI Taxonomy" id="54128"/>
    <lineage>
        <taxon>Eukaryota</taxon>
        <taxon>Metazoa</taxon>
        <taxon>Ecdysozoa</taxon>
        <taxon>Arthropoda</taxon>
        <taxon>Hexapoda</taxon>
        <taxon>Insecta</taxon>
        <taxon>Pterygota</taxon>
        <taxon>Neoptera</taxon>
        <taxon>Endopterygota</taxon>
        <taxon>Hymenoptera</taxon>
        <taxon>Apocrita</taxon>
        <taxon>Proctotrupomorpha</taxon>
        <taxon>Chalcidoidea</taxon>
        <taxon>Trichogrammatidae</taxon>
        <taxon>Trichogramma</taxon>
    </lineage>
</organism>
<dbReference type="Proteomes" id="UP001627154">
    <property type="component" value="Unassembled WGS sequence"/>
</dbReference>
<proteinExistence type="inferred from homology"/>
<dbReference type="PANTHER" id="PTHR31233">
    <property type="entry name" value="BICAUDAL D FAMILY MEMBER"/>
    <property type="match status" value="1"/>
</dbReference>
<dbReference type="InterPro" id="IPR018477">
    <property type="entry name" value="BICD"/>
</dbReference>
<keyword evidence="5" id="KW-1185">Reference proteome</keyword>
<evidence type="ECO:0000256" key="2">
    <source>
        <dbReference type="ARBA" id="ARBA00023054"/>
    </source>
</evidence>
<dbReference type="AlphaFoldDB" id="A0ABD2XA43"/>
<dbReference type="Pfam" id="PF09730">
    <property type="entry name" value="BicD"/>
    <property type="match status" value="1"/>
</dbReference>
<evidence type="ECO:0000313" key="5">
    <source>
        <dbReference type="Proteomes" id="UP001627154"/>
    </source>
</evidence>